<dbReference type="AlphaFoldDB" id="A0A8J5QQ57"/>
<name>A0A8J5QQ57_9ASCO</name>
<keyword evidence="2 6" id="KW-0812">Transmembrane</keyword>
<reference evidence="7 8" key="1">
    <citation type="journal article" date="2021" name="DNA Res.">
        <title>Genome analysis of Candida subhashii reveals its hybrid nature and dual mitochondrial genome conformations.</title>
        <authorList>
            <person name="Mixao V."/>
            <person name="Hegedusova E."/>
            <person name="Saus E."/>
            <person name="Pryszcz L.P."/>
            <person name="Cillingova A."/>
            <person name="Nosek J."/>
            <person name="Gabaldon T."/>
        </authorList>
    </citation>
    <scope>NUCLEOTIDE SEQUENCE [LARGE SCALE GENOMIC DNA]</scope>
    <source>
        <strain evidence="7 8">CBS 10753</strain>
    </source>
</reference>
<dbReference type="EMBL" id="JAGSYN010000068">
    <property type="protein sequence ID" value="KAG7664661.1"/>
    <property type="molecule type" value="Genomic_DNA"/>
</dbReference>
<evidence type="ECO:0000256" key="3">
    <source>
        <dbReference type="ARBA" id="ARBA00022989"/>
    </source>
</evidence>
<organism evidence="7 8">
    <name type="scientific">[Candida] subhashii</name>
    <dbReference type="NCBI Taxonomy" id="561895"/>
    <lineage>
        <taxon>Eukaryota</taxon>
        <taxon>Fungi</taxon>
        <taxon>Dikarya</taxon>
        <taxon>Ascomycota</taxon>
        <taxon>Saccharomycotina</taxon>
        <taxon>Pichiomycetes</taxon>
        <taxon>Debaryomycetaceae</taxon>
        <taxon>Spathaspora</taxon>
    </lineage>
</organism>
<accession>A0A8J5QQ57</accession>
<evidence type="ECO:0000256" key="2">
    <source>
        <dbReference type="ARBA" id="ARBA00022692"/>
    </source>
</evidence>
<feature type="transmembrane region" description="Helical" evidence="6">
    <location>
        <begin position="136"/>
        <end position="154"/>
    </location>
</feature>
<feature type="region of interest" description="Disordered" evidence="5">
    <location>
        <begin position="467"/>
        <end position="579"/>
    </location>
</feature>
<keyword evidence="4 6" id="KW-0472">Membrane</keyword>
<evidence type="ECO:0000313" key="7">
    <source>
        <dbReference type="EMBL" id="KAG7664661.1"/>
    </source>
</evidence>
<feature type="transmembrane region" description="Helical" evidence="6">
    <location>
        <begin position="102"/>
        <end position="124"/>
    </location>
</feature>
<feature type="compositionally biased region" description="Acidic residues" evidence="5">
    <location>
        <begin position="546"/>
        <end position="558"/>
    </location>
</feature>
<feature type="transmembrane region" description="Helical" evidence="6">
    <location>
        <begin position="251"/>
        <end position="273"/>
    </location>
</feature>
<evidence type="ECO:0008006" key="9">
    <source>
        <dbReference type="Google" id="ProtNLM"/>
    </source>
</evidence>
<dbReference type="OrthoDB" id="4079240at2759"/>
<dbReference type="GO" id="GO:0071467">
    <property type="term" value="P:cellular response to pH"/>
    <property type="evidence" value="ECO:0007669"/>
    <property type="project" value="TreeGrafter"/>
</dbReference>
<feature type="compositionally biased region" description="Acidic residues" evidence="5">
    <location>
        <begin position="493"/>
        <end position="504"/>
    </location>
</feature>
<sequence length="579" mass="67133">MGLIGFGNQTMLYLQEEDIPINCSVYSLTSGLLEIFHYPDLSINNNNSEWLNLTNQQFLPAYYITNCSIPDLIQLVNKSLVNDQTPDYVLTRYKQKDNGDTFVALLFVLCGTCVSGWMLSLLLYLSPKHKRKPWSAQLATLFYATVCTILLTRFTNAARLEFYNASLDIILLVDTLRNNSSFKSLNILSQVFTHLAWFQITLKISRQKFKKYNAIIGTTLILTCAAVQTFYQITFNNSNAIFNMSTSVYNWKIARCILEWLILIWFWANLLYYTTMMKNPTKVCYSKRLLPLALFNWFLFLFDLILSILYLSIFSQNWLVRTWIVIIPCMVDIILITTVWEWIFNIWVLEKRFELMGVLGRKISHDESMSLHSDKNDRILQKPTGGKFWNIFDKIRTTGSRSSLDTQEYTTTTDIVYDMKGISSSTVHDSDDTRILQHATVQLAANSLSPTPTTQTPHSIDVTPIEIGSVNRREDEREYDDEIVDGYDIWGHEEDEYEEDDDDDGYNKNNNNVHIPRRNVDDQMIIGSSRDHHHFDGNNNNTNNDNDNDNDDEDDDDAPPPFQPHPGYSMDDYWHDEKT</sequence>
<proteinExistence type="predicted"/>
<feature type="transmembrane region" description="Helical" evidence="6">
    <location>
        <begin position="320"/>
        <end position="343"/>
    </location>
</feature>
<dbReference type="InterPro" id="IPR014844">
    <property type="entry name" value="PalH"/>
</dbReference>
<dbReference type="RefSeq" id="XP_049264893.1">
    <property type="nucleotide sequence ID" value="XM_049405508.1"/>
</dbReference>
<comment type="subcellular location">
    <subcellularLocation>
        <location evidence="1">Membrane</location>
        <topology evidence="1">Multi-pass membrane protein</topology>
    </subcellularLocation>
</comment>
<gene>
    <name evidence="7" type="ORF">J8A68_001823</name>
</gene>
<evidence type="ECO:0000256" key="1">
    <source>
        <dbReference type="ARBA" id="ARBA00004141"/>
    </source>
</evidence>
<dbReference type="GeneID" id="73468624"/>
<comment type="caution">
    <text evidence="7">The sequence shown here is derived from an EMBL/GenBank/DDBJ whole genome shotgun (WGS) entry which is preliminary data.</text>
</comment>
<dbReference type="GO" id="GO:0005886">
    <property type="term" value="C:plasma membrane"/>
    <property type="evidence" value="ECO:0007669"/>
    <property type="project" value="TreeGrafter"/>
</dbReference>
<protein>
    <recommendedName>
        <fullName evidence="9">PH-response regulator protein palH/RIM21</fullName>
    </recommendedName>
</protein>
<dbReference type="Pfam" id="PF08733">
    <property type="entry name" value="PalH"/>
    <property type="match status" value="1"/>
</dbReference>
<evidence type="ECO:0000313" key="8">
    <source>
        <dbReference type="Proteomes" id="UP000694255"/>
    </source>
</evidence>
<feature type="transmembrane region" description="Helical" evidence="6">
    <location>
        <begin position="294"/>
        <end position="314"/>
    </location>
</feature>
<keyword evidence="3 6" id="KW-1133">Transmembrane helix</keyword>
<dbReference type="PANTHER" id="PTHR35779">
    <property type="entry name" value="PH-RESPONSE REGULATOR PROTEIN PALH/RIM21"/>
    <property type="match status" value="1"/>
</dbReference>
<evidence type="ECO:0000256" key="4">
    <source>
        <dbReference type="ARBA" id="ARBA00023136"/>
    </source>
</evidence>
<dbReference type="Proteomes" id="UP000694255">
    <property type="component" value="Unassembled WGS sequence"/>
</dbReference>
<keyword evidence="8" id="KW-1185">Reference proteome</keyword>
<evidence type="ECO:0000256" key="6">
    <source>
        <dbReference type="SAM" id="Phobius"/>
    </source>
</evidence>
<feature type="transmembrane region" description="Helical" evidence="6">
    <location>
        <begin position="212"/>
        <end position="231"/>
    </location>
</feature>
<dbReference type="PANTHER" id="PTHR35779:SF2">
    <property type="entry name" value="PROTEIN DFG16"/>
    <property type="match status" value="1"/>
</dbReference>
<evidence type="ECO:0000256" key="5">
    <source>
        <dbReference type="SAM" id="MobiDB-lite"/>
    </source>
</evidence>